<name>A0A1I3SM44_9BACL</name>
<evidence type="ECO:0000313" key="3">
    <source>
        <dbReference type="Proteomes" id="UP000198915"/>
    </source>
</evidence>
<feature type="transmembrane region" description="Helical" evidence="1">
    <location>
        <begin position="46"/>
        <end position="65"/>
    </location>
</feature>
<feature type="transmembrane region" description="Helical" evidence="1">
    <location>
        <begin position="6"/>
        <end position="25"/>
    </location>
</feature>
<gene>
    <name evidence="2" type="ORF">SAMN05518846_104186</name>
</gene>
<protein>
    <submittedName>
        <fullName evidence="2">Uncharacterized protein</fullName>
    </submittedName>
</protein>
<keyword evidence="1" id="KW-0812">Transmembrane</keyword>
<organism evidence="2 3">
    <name type="scientific">Brevibacillus centrosporus</name>
    <dbReference type="NCBI Taxonomy" id="54910"/>
    <lineage>
        <taxon>Bacteria</taxon>
        <taxon>Bacillati</taxon>
        <taxon>Bacillota</taxon>
        <taxon>Bacilli</taxon>
        <taxon>Bacillales</taxon>
        <taxon>Paenibacillaceae</taxon>
        <taxon>Brevibacillus</taxon>
    </lineage>
</organism>
<dbReference type="Proteomes" id="UP000198915">
    <property type="component" value="Unassembled WGS sequence"/>
</dbReference>
<dbReference type="RefSeq" id="WP_092267648.1">
    <property type="nucleotide sequence ID" value="NZ_CP176856.1"/>
</dbReference>
<proteinExistence type="predicted"/>
<sequence length="68" mass="7606">MITGGSISFSVYVIPMLLLSGLLILKVDVKRYALPGMQKEKKASQFLGWFNLILGILLLLVNSLLQIW</sequence>
<dbReference type="STRING" id="1884381.SAMN05518846_104186"/>
<evidence type="ECO:0000313" key="2">
    <source>
        <dbReference type="EMBL" id="SFJ58496.1"/>
    </source>
</evidence>
<reference evidence="3" key="1">
    <citation type="submission" date="2016-10" db="EMBL/GenBank/DDBJ databases">
        <authorList>
            <person name="Varghese N."/>
            <person name="Submissions S."/>
        </authorList>
    </citation>
    <scope>NUCLEOTIDE SEQUENCE [LARGE SCALE GENOMIC DNA]</scope>
    <source>
        <strain evidence="3">OK042</strain>
    </source>
</reference>
<dbReference type="AlphaFoldDB" id="A0A1I3SM44"/>
<evidence type="ECO:0000256" key="1">
    <source>
        <dbReference type="SAM" id="Phobius"/>
    </source>
</evidence>
<dbReference type="EMBL" id="FORT01000004">
    <property type="protein sequence ID" value="SFJ58496.1"/>
    <property type="molecule type" value="Genomic_DNA"/>
</dbReference>
<keyword evidence="1" id="KW-0472">Membrane</keyword>
<dbReference type="InterPro" id="IPR049971">
    <property type="entry name" value="CLC_0170-like"/>
</dbReference>
<dbReference type="NCBIfam" id="NF042414">
    <property type="entry name" value="CLC_0170_fam"/>
    <property type="match status" value="1"/>
</dbReference>
<keyword evidence="1" id="KW-1133">Transmembrane helix</keyword>
<dbReference type="GeneID" id="301132052"/>
<accession>A0A1I3SM44</accession>
<keyword evidence="3" id="KW-1185">Reference proteome</keyword>